<dbReference type="InterPro" id="IPR036412">
    <property type="entry name" value="HAD-like_sf"/>
</dbReference>
<dbReference type="STRING" id="39495.SAMN02745111_01630"/>
<dbReference type="Gene3D" id="3.40.50.1000">
    <property type="entry name" value="HAD superfamily/HAD-like"/>
    <property type="match status" value="1"/>
</dbReference>
<dbReference type="SUPFAM" id="SSF56784">
    <property type="entry name" value="HAD-like"/>
    <property type="match status" value="1"/>
</dbReference>
<proteinExistence type="predicted"/>
<dbReference type="RefSeq" id="WP_078766479.1">
    <property type="nucleotide sequence ID" value="NZ_FUXZ01000009.1"/>
</dbReference>
<dbReference type="AlphaFoldDB" id="A0A1T4VUV8"/>
<dbReference type="EMBL" id="FUXZ01000009">
    <property type="protein sequence ID" value="SKA68635.1"/>
    <property type="molecule type" value="Genomic_DNA"/>
</dbReference>
<dbReference type="OrthoDB" id="9785423at2"/>
<name>A0A1T4VUV8_9FIRM</name>
<reference evidence="1 2" key="1">
    <citation type="submission" date="2017-02" db="EMBL/GenBank/DDBJ databases">
        <authorList>
            <person name="Peterson S.W."/>
        </authorList>
    </citation>
    <scope>NUCLEOTIDE SEQUENCE [LARGE SCALE GENOMIC DNA]</scope>
    <source>
        <strain evidence="1 2">ATCC 35992</strain>
    </source>
</reference>
<evidence type="ECO:0000313" key="2">
    <source>
        <dbReference type="Proteomes" id="UP000190814"/>
    </source>
</evidence>
<sequence>MGKKDKQVIAIMYDFDKTLCTKNMQEYSFIPNVGLKPSDFWEMSEKLSKKEKMDGVLAYMRLMITEAMKHDISIHREDFVKLGSSLKFYNGVTEWFDRINKYGQEKGVIVEHYIISSGLYEIIEGSSIFSKFKDVFACEFLYDVNGVACWPKNVVNYTTKTQFLFRINKGVTDLSDDKTLNEYTPENNRRVPFRNMIYIADGLTDVPCMRLVKSNGGFSIAVYQSNKNSKEISKKLMVDDRVNFAVPANYTEGEKLDVLIKDIIDQMVINEKLINLNEKQKSKL</sequence>
<organism evidence="1 2">
    <name type="scientific">Eubacterium uniforme</name>
    <dbReference type="NCBI Taxonomy" id="39495"/>
    <lineage>
        <taxon>Bacteria</taxon>
        <taxon>Bacillati</taxon>
        <taxon>Bacillota</taxon>
        <taxon>Clostridia</taxon>
        <taxon>Eubacteriales</taxon>
        <taxon>Eubacteriaceae</taxon>
        <taxon>Eubacterium</taxon>
    </lineage>
</organism>
<protein>
    <submittedName>
        <fullName evidence="1">Putative Phosphatase</fullName>
    </submittedName>
</protein>
<gene>
    <name evidence="1" type="ORF">SAMN02745111_01630</name>
</gene>
<dbReference type="InterPro" id="IPR023214">
    <property type="entry name" value="HAD_sf"/>
</dbReference>
<accession>A0A1T4VUV8</accession>
<dbReference type="Pfam" id="PF12710">
    <property type="entry name" value="HAD"/>
    <property type="match status" value="1"/>
</dbReference>
<evidence type="ECO:0000313" key="1">
    <source>
        <dbReference type="EMBL" id="SKA68635.1"/>
    </source>
</evidence>
<keyword evidence="2" id="KW-1185">Reference proteome</keyword>
<dbReference type="Proteomes" id="UP000190814">
    <property type="component" value="Unassembled WGS sequence"/>
</dbReference>